<sequence>MRGSSSSSSAQSSSPRSSSPDSSSLQARAPHHGARSRGGTASLVCGGDAEERDGAASPVDGGGAEQLEWRCTSGPRRRRAGAVAAARRSRVGASLATRGRWGRGERSGCLPTPILVE</sequence>
<dbReference type="AlphaFoldDB" id="A0A8T0X5Z5"/>
<proteinExistence type="predicted"/>
<dbReference type="Proteomes" id="UP000823388">
    <property type="component" value="Chromosome 1N"/>
</dbReference>
<feature type="compositionally biased region" description="Low complexity" evidence="1">
    <location>
        <begin position="1"/>
        <end position="24"/>
    </location>
</feature>
<name>A0A8T0X5Z5_PANVG</name>
<evidence type="ECO:0000256" key="1">
    <source>
        <dbReference type="SAM" id="MobiDB-lite"/>
    </source>
</evidence>
<evidence type="ECO:0000313" key="2">
    <source>
        <dbReference type="EMBL" id="KAG2652774.1"/>
    </source>
</evidence>
<feature type="region of interest" description="Disordered" evidence="1">
    <location>
        <begin position="1"/>
        <end position="85"/>
    </location>
</feature>
<gene>
    <name evidence="2" type="ORF">PVAP13_1NG378500</name>
</gene>
<organism evidence="2 3">
    <name type="scientific">Panicum virgatum</name>
    <name type="common">Blackwell switchgrass</name>
    <dbReference type="NCBI Taxonomy" id="38727"/>
    <lineage>
        <taxon>Eukaryota</taxon>
        <taxon>Viridiplantae</taxon>
        <taxon>Streptophyta</taxon>
        <taxon>Embryophyta</taxon>
        <taxon>Tracheophyta</taxon>
        <taxon>Spermatophyta</taxon>
        <taxon>Magnoliopsida</taxon>
        <taxon>Liliopsida</taxon>
        <taxon>Poales</taxon>
        <taxon>Poaceae</taxon>
        <taxon>PACMAD clade</taxon>
        <taxon>Panicoideae</taxon>
        <taxon>Panicodae</taxon>
        <taxon>Paniceae</taxon>
        <taxon>Panicinae</taxon>
        <taxon>Panicum</taxon>
        <taxon>Panicum sect. Hiantes</taxon>
    </lineage>
</organism>
<dbReference type="EMBL" id="CM029038">
    <property type="protein sequence ID" value="KAG2652774.1"/>
    <property type="molecule type" value="Genomic_DNA"/>
</dbReference>
<comment type="caution">
    <text evidence="2">The sequence shown here is derived from an EMBL/GenBank/DDBJ whole genome shotgun (WGS) entry which is preliminary data.</text>
</comment>
<accession>A0A8T0X5Z5</accession>
<reference evidence="2" key="1">
    <citation type="submission" date="2020-05" db="EMBL/GenBank/DDBJ databases">
        <title>WGS assembly of Panicum virgatum.</title>
        <authorList>
            <person name="Lovell J.T."/>
            <person name="Jenkins J."/>
            <person name="Shu S."/>
            <person name="Juenger T.E."/>
            <person name="Schmutz J."/>
        </authorList>
    </citation>
    <scope>NUCLEOTIDE SEQUENCE</scope>
    <source>
        <strain evidence="2">AP13</strain>
    </source>
</reference>
<evidence type="ECO:0000313" key="3">
    <source>
        <dbReference type="Proteomes" id="UP000823388"/>
    </source>
</evidence>
<keyword evidence="3" id="KW-1185">Reference proteome</keyword>
<protein>
    <submittedName>
        <fullName evidence="2">Uncharacterized protein</fullName>
    </submittedName>
</protein>